<evidence type="ECO:0000256" key="1">
    <source>
        <dbReference type="ARBA" id="ARBA00023125"/>
    </source>
</evidence>
<dbReference type="KEGG" id="cbi:CLJ_B1870"/>
<reference evidence="3 4" key="1">
    <citation type="journal article" date="2007" name="PLoS ONE">
        <title>Analysis of the neurotoxin complex genes in Clostridium botulinum A1-A4 and B1 strains: BoNT/A3, /Ba4 and /B1 clusters are located within plasmids.</title>
        <authorList>
            <person name="Smith T.J."/>
            <person name="Hill K.K."/>
            <person name="Foley B.T."/>
            <person name="Detter J.C."/>
            <person name="Munk A.C."/>
            <person name="Bruce D.C."/>
            <person name="Doggett N.A."/>
            <person name="Smith L.A."/>
            <person name="Marks J.D."/>
            <person name="Xie G."/>
            <person name="Brettin T.S."/>
        </authorList>
    </citation>
    <scope>NUCLEOTIDE SEQUENCE [LARGE SCALE GENOMIC DNA]</scope>
    <source>
        <strain evidence="4">657 / Type Ba4</strain>
    </source>
</reference>
<dbReference type="Pfam" id="PF01381">
    <property type="entry name" value="HTH_3"/>
    <property type="match status" value="1"/>
</dbReference>
<dbReference type="Proteomes" id="UP000002333">
    <property type="component" value="Chromosome"/>
</dbReference>
<dbReference type="SUPFAM" id="SSF47413">
    <property type="entry name" value="lambda repressor-like DNA-binding domains"/>
    <property type="match status" value="1"/>
</dbReference>
<dbReference type="PANTHER" id="PTHR46558:SF11">
    <property type="entry name" value="HTH-TYPE TRANSCRIPTIONAL REGULATOR XRE"/>
    <property type="match status" value="1"/>
</dbReference>
<gene>
    <name evidence="3" type="ordered locus">CLJ_B1870</name>
</gene>
<dbReference type="RefSeq" id="WP_012047595.1">
    <property type="nucleotide sequence ID" value="NC_012658.1"/>
</dbReference>
<dbReference type="AlphaFoldDB" id="A0A3F2ZXM2"/>
<dbReference type="SMART" id="SM00530">
    <property type="entry name" value="HTH_XRE"/>
    <property type="match status" value="1"/>
</dbReference>
<proteinExistence type="predicted"/>
<dbReference type="CDD" id="cd00093">
    <property type="entry name" value="HTH_XRE"/>
    <property type="match status" value="1"/>
</dbReference>
<dbReference type="InterPro" id="IPR001387">
    <property type="entry name" value="Cro/C1-type_HTH"/>
</dbReference>
<protein>
    <submittedName>
        <fullName evidence="3">DNA-binding protein</fullName>
    </submittedName>
</protein>
<dbReference type="EMBL" id="CP001083">
    <property type="protein sequence ID" value="ACQ52299.1"/>
    <property type="molecule type" value="Genomic_DNA"/>
</dbReference>
<dbReference type="Gene3D" id="1.10.260.40">
    <property type="entry name" value="lambda repressor-like DNA-binding domains"/>
    <property type="match status" value="1"/>
</dbReference>
<reference evidence="4" key="2">
    <citation type="submission" date="2008-05" db="EMBL/GenBank/DDBJ databases">
        <title>Genome sequence of Clostridium botulinum Ba4 strain 657.</title>
        <authorList>
            <person name="Shrivastava S."/>
            <person name="Brown J.L."/>
            <person name="Bruce D."/>
            <person name="Detter C."/>
            <person name="Munk C."/>
            <person name="Smith L.A."/>
            <person name="Smith T.J."/>
            <person name="Sutton G."/>
            <person name="Brettin T.S."/>
        </authorList>
    </citation>
    <scope>NUCLEOTIDE SEQUENCE [LARGE SCALE GENOMIC DNA]</scope>
    <source>
        <strain evidence="4">657 / Type Ba4</strain>
    </source>
</reference>
<dbReference type="GeneID" id="5185935"/>
<accession>A0A3F2ZXM2</accession>
<keyword evidence="1 3" id="KW-0238">DNA-binding</keyword>
<sequence>MSLKDILKNDRKQKEMTQEEYAKLIGITRGTLSHLERGREPSIDTSKKLSQYFGKPITELIGNKKIKKLSTLETTNMLIDSLINRGQIKEVPISDEVKQLIWTSLELEIKLKLQMLETE</sequence>
<evidence type="ECO:0000259" key="2">
    <source>
        <dbReference type="PROSITE" id="PS50943"/>
    </source>
</evidence>
<dbReference type="PROSITE" id="PS50943">
    <property type="entry name" value="HTH_CROC1"/>
    <property type="match status" value="1"/>
</dbReference>
<evidence type="ECO:0000313" key="4">
    <source>
        <dbReference type="Proteomes" id="UP000002333"/>
    </source>
</evidence>
<organism evidence="3 4">
    <name type="scientific">Clostridium botulinum (strain 657 / Type Ba4)</name>
    <dbReference type="NCBI Taxonomy" id="515621"/>
    <lineage>
        <taxon>Bacteria</taxon>
        <taxon>Bacillati</taxon>
        <taxon>Bacillota</taxon>
        <taxon>Clostridia</taxon>
        <taxon>Eubacteriales</taxon>
        <taxon>Clostridiaceae</taxon>
        <taxon>Clostridium</taxon>
    </lineage>
</organism>
<name>A0A3F2ZXM2_CLOB6</name>
<dbReference type="GO" id="GO:0003677">
    <property type="term" value="F:DNA binding"/>
    <property type="evidence" value="ECO:0007669"/>
    <property type="project" value="UniProtKB-KW"/>
</dbReference>
<feature type="domain" description="HTH cro/C1-type" evidence="2">
    <location>
        <begin position="7"/>
        <end position="60"/>
    </location>
</feature>
<dbReference type="InterPro" id="IPR010982">
    <property type="entry name" value="Lambda_DNA-bd_dom_sf"/>
</dbReference>
<dbReference type="PANTHER" id="PTHR46558">
    <property type="entry name" value="TRACRIPTIONAL REGULATORY PROTEIN-RELATED-RELATED"/>
    <property type="match status" value="1"/>
</dbReference>
<evidence type="ECO:0000313" key="3">
    <source>
        <dbReference type="EMBL" id="ACQ52299.1"/>
    </source>
</evidence>